<dbReference type="EMBL" id="JAWDGP010007272">
    <property type="protein sequence ID" value="KAK3726924.1"/>
    <property type="molecule type" value="Genomic_DNA"/>
</dbReference>
<evidence type="ECO:0000313" key="1">
    <source>
        <dbReference type="EMBL" id="KAK3726924.1"/>
    </source>
</evidence>
<organism evidence="1 2">
    <name type="scientific">Elysia crispata</name>
    <name type="common">lettuce slug</name>
    <dbReference type="NCBI Taxonomy" id="231223"/>
    <lineage>
        <taxon>Eukaryota</taxon>
        <taxon>Metazoa</taxon>
        <taxon>Spiralia</taxon>
        <taxon>Lophotrochozoa</taxon>
        <taxon>Mollusca</taxon>
        <taxon>Gastropoda</taxon>
        <taxon>Heterobranchia</taxon>
        <taxon>Euthyneura</taxon>
        <taxon>Panpulmonata</taxon>
        <taxon>Sacoglossa</taxon>
        <taxon>Placobranchoidea</taxon>
        <taxon>Plakobranchidae</taxon>
        <taxon>Elysia</taxon>
    </lineage>
</organism>
<evidence type="ECO:0000313" key="2">
    <source>
        <dbReference type="Proteomes" id="UP001283361"/>
    </source>
</evidence>
<protein>
    <submittedName>
        <fullName evidence="1">Uncharacterized protein</fullName>
    </submittedName>
</protein>
<dbReference type="Proteomes" id="UP001283361">
    <property type="component" value="Unassembled WGS sequence"/>
</dbReference>
<accession>A0AAE0XZ01</accession>
<keyword evidence="2" id="KW-1185">Reference proteome</keyword>
<proteinExistence type="predicted"/>
<dbReference type="AlphaFoldDB" id="A0AAE0XZ01"/>
<reference evidence="1" key="1">
    <citation type="journal article" date="2023" name="G3 (Bethesda)">
        <title>A reference genome for the long-term kleptoplast-retaining sea slug Elysia crispata morphotype clarki.</title>
        <authorList>
            <person name="Eastman K.E."/>
            <person name="Pendleton A.L."/>
            <person name="Shaikh M.A."/>
            <person name="Suttiyut T."/>
            <person name="Ogas R."/>
            <person name="Tomko P."/>
            <person name="Gavelis G."/>
            <person name="Widhalm J.R."/>
            <person name="Wisecaver J.H."/>
        </authorList>
    </citation>
    <scope>NUCLEOTIDE SEQUENCE</scope>
    <source>
        <strain evidence="1">ECLA1</strain>
    </source>
</reference>
<gene>
    <name evidence="1" type="ORF">RRG08_063155</name>
</gene>
<comment type="caution">
    <text evidence="1">The sequence shown here is derived from an EMBL/GenBank/DDBJ whole genome shotgun (WGS) entry which is preliminary data.</text>
</comment>
<name>A0AAE0XZ01_9GAST</name>
<sequence length="85" mass="9834">MILRVICADKVILLVGQKVWAKSTKEERRVIMTEMRLLANLILRMRVVALQPTLKGEDLVDRNGFDSLTEAIQSLSKNEDYREEM</sequence>